<dbReference type="Proteomes" id="UP001569200">
    <property type="component" value="Unassembled WGS sequence"/>
</dbReference>
<protein>
    <recommendedName>
        <fullName evidence="4">ATPase</fullName>
    </recommendedName>
</protein>
<accession>A0ABV4LMM9</accession>
<name>A0ABV4LMM9_VIBSP</name>
<comment type="caution">
    <text evidence="2">The sequence shown here is derived from an EMBL/GenBank/DDBJ whole genome shotgun (WGS) entry which is preliminary data.</text>
</comment>
<evidence type="ECO:0000313" key="3">
    <source>
        <dbReference type="Proteomes" id="UP001569200"/>
    </source>
</evidence>
<evidence type="ECO:0008006" key="4">
    <source>
        <dbReference type="Google" id="ProtNLM"/>
    </source>
</evidence>
<keyword evidence="3" id="KW-1185">Reference proteome</keyword>
<sequence length="156" mass="17849">MCVNLKNIIYLTLFSLALSGCSVAYPENETVVNTFEENFEFTAVNKQKAMEKSLEFVGKINRKHPKSTYVIEYNTDESLFIDEFVIKIKHLGIHKLRFKLNAISEGKDISIVARYHIVEDKNCGSISLNNINNYSFGCSLEYNRRLSLTNPILGKE</sequence>
<reference evidence="2 3" key="1">
    <citation type="submission" date="2024-06" db="EMBL/GenBank/DDBJ databases">
        <authorList>
            <person name="Steensen K."/>
            <person name="Seneca J."/>
            <person name="Bartlau N."/>
            <person name="Yu A.X."/>
            <person name="Polz M.F."/>
        </authorList>
    </citation>
    <scope>NUCLEOTIDE SEQUENCE [LARGE SCALE GENOMIC DNA]</scope>
    <source>
        <strain evidence="2 3">1F145</strain>
    </source>
</reference>
<feature type="chain" id="PRO_5046947991" description="ATPase" evidence="1">
    <location>
        <begin position="25"/>
        <end position="156"/>
    </location>
</feature>
<keyword evidence="1" id="KW-0732">Signal</keyword>
<dbReference type="RefSeq" id="WP_368084384.1">
    <property type="nucleotide sequence ID" value="NZ_JBGONW010000003.1"/>
</dbReference>
<proteinExistence type="predicted"/>
<feature type="signal peptide" evidence="1">
    <location>
        <begin position="1"/>
        <end position="24"/>
    </location>
</feature>
<dbReference type="EMBL" id="JBGOOW010000002">
    <property type="protein sequence ID" value="MEZ8179714.1"/>
    <property type="molecule type" value="Genomic_DNA"/>
</dbReference>
<organism evidence="2 3">
    <name type="scientific">Vibrio splendidus</name>
    <dbReference type="NCBI Taxonomy" id="29497"/>
    <lineage>
        <taxon>Bacteria</taxon>
        <taxon>Pseudomonadati</taxon>
        <taxon>Pseudomonadota</taxon>
        <taxon>Gammaproteobacteria</taxon>
        <taxon>Vibrionales</taxon>
        <taxon>Vibrionaceae</taxon>
        <taxon>Vibrio</taxon>
    </lineage>
</organism>
<dbReference type="PROSITE" id="PS51257">
    <property type="entry name" value="PROKAR_LIPOPROTEIN"/>
    <property type="match status" value="1"/>
</dbReference>
<gene>
    <name evidence="2" type="ORF">ACED33_03415</name>
</gene>
<evidence type="ECO:0000313" key="2">
    <source>
        <dbReference type="EMBL" id="MEZ8179714.1"/>
    </source>
</evidence>
<evidence type="ECO:0000256" key="1">
    <source>
        <dbReference type="SAM" id="SignalP"/>
    </source>
</evidence>